<reference evidence="2 3" key="1">
    <citation type="submission" date="2019-02" db="EMBL/GenBank/DDBJ databases">
        <title>Prokaryotic population dynamics and viral predation in marine succession experiment using metagenomics: the confinement effect.</title>
        <authorList>
            <person name="Haro-Moreno J.M."/>
            <person name="Rodriguez-Valera F."/>
            <person name="Lopez-Perez M."/>
        </authorList>
    </citation>
    <scope>NUCLEOTIDE SEQUENCE [LARGE SCALE GENOMIC DNA]</scope>
    <source>
        <strain evidence="2">MED-G160</strain>
    </source>
</reference>
<gene>
    <name evidence="2" type="ORF">EVA93_02945</name>
</gene>
<dbReference type="InterPro" id="IPR019223">
    <property type="entry name" value="DUF2147"/>
</dbReference>
<proteinExistence type="predicted"/>
<evidence type="ECO:0000313" key="2">
    <source>
        <dbReference type="EMBL" id="RZO27595.1"/>
    </source>
</evidence>
<evidence type="ECO:0000259" key="1">
    <source>
        <dbReference type="Pfam" id="PF09917"/>
    </source>
</evidence>
<dbReference type="PANTHER" id="PTHR36919:SF2">
    <property type="entry name" value="BLL6627 PROTEIN"/>
    <property type="match status" value="1"/>
</dbReference>
<dbReference type="EMBL" id="SHBF01000014">
    <property type="protein sequence ID" value="RZO27595.1"/>
    <property type="molecule type" value="Genomic_DNA"/>
</dbReference>
<dbReference type="PANTHER" id="PTHR36919">
    <property type="entry name" value="BLR1215 PROTEIN"/>
    <property type="match status" value="1"/>
</dbReference>
<feature type="domain" description="DUF2147" evidence="1">
    <location>
        <begin position="32"/>
        <end position="143"/>
    </location>
</feature>
<sequence length="163" mass="18585">MARRDLTNIYLTFFTIFLSSNLDADNNHSMVGYWLTSQSIVLVSECEEELCATIEHIFVDEGIDQKSILDNNNKEKSLRERTLVGINLIDGFEYIDGAKKLSGGRIYDPGRGRTFKSNIYLLQNGNLKIEGCLLRMCGHEEWKPITVTFNDDGTKKVELKENL</sequence>
<dbReference type="Gene3D" id="2.40.128.520">
    <property type="match status" value="1"/>
</dbReference>
<protein>
    <submittedName>
        <fullName evidence="2">DUF2147 domain-containing protein</fullName>
    </submittedName>
</protein>
<organism evidence="2 3">
    <name type="scientific">SAR86 cluster bacterium</name>
    <dbReference type="NCBI Taxonomy" id="2030880"/>
    <lineage>
        <taxon>Bacteria</taxon>
        <taxon>Pseudomonadati</taxon>
        <taxon>Pseudomonadota</taxon>
        <taxon>Gammaproteobacteria</taxon>
        <taxon>SAR86 cluster</taxon>
    </lineage>
</organism>
<dbReference type="Proteomes" id="UP000318710">
    <property type="component" value="Unassembled WGS sequence"/>
</dbReference>
<name>A0A520N2D5_9GAMM</name>
<dbReference type="AlphaFoldDB" id="A0A520N2D5"/>
<dbReference type="Pfam" id="PF09917">
    <property type="entry name" value="DUF2147"/>
    <property type="match status" value="1"/>
</dbReference>
<evidence type="ECO:0000313" key="3">
    <source>
        <dbReference type="Proteomes" id="UP000318710"/>
    </source>
</evidence>
<comment type="caution">
    <text evidence="2">The sequence shown here is derived from an EMBL/GenBank/DDBJ whole genome shotgun (WGS) entry which is preliminary data.</text>
</comment>
<accession>A0A520N2D5</accession>